<comment type="caution">
    <text evidence="2">The sequence shown here is derived from an EMBL/GenBank/DDBJ whole genome shotgun (WGS) entry which is preliminary data.</text>
</comment>
<evidence type="ECO:0000256" key="1">
    <source>
        <dbReference type="SAM" id="Phobius"/>
    </source>
</evidence>
<feature type="transmembrane region" description="Helical" evidence="1">
    <location>
        <begin position="12"/>
        <end position="30"/>
    </location>
</feature>
<keyword evidence="1" id="KW-0472">Membrane</keyword>
<dbReference type="Proteomes" id="UP000556700">
    <property type="component" value="Unassembled WGS sequence"/>
</dbReference>
<proteinExistence type="predicted"/>
<evidence type="ECO:0000313" key="3">
    <source>
        <dbReference type="Proteomes" id="UP000556700"/>
    </source>
</evidence>
<organism evidence="2 3">
    <name type="scientific">Flavobacterium chungangense</name>
    <dbReference type="NCBI Taxonomy" id="554283"/>
    <lineage>
        <taxon>Bacteria</taxon>
        <taxon>Pseudomonadati</taxon>
        <taxon>Bacteroidota</taxon>
        <taxon>Flavobacteriia</taxon>
        <taxon>Flavobacteriales</taxon>
        <taxon>Flavobacteriaceae</taxon>
        <taxon>Flavobacterium</taxon>
    </lineage>
</organism>
<keyword evidence="3" id="KW-1185">Reference proteome</keyword>
<gene>
    <name evidence="2" type="ORF">FLACHUCJ7_03269</name>
</gene>
<reference evidence="2 3" key="1">
    <citation type="submission" date="2020-06" db="EMBL/GenBank/DDBJ databases">
        <authorList>
            <person name="Criscuolo A."/>
        </authorList>
    </citation>
    <scope>NUCLEOTIDE SEQUENCE [LARGE SCALE GENOMIC DNA]</scope>
    <source>
        <strain evidence="3">CIP 110025</strain>
    </source>
</reference>
<protein>
    <submittedName>
        <fullName evidence="2">Uncharacterized protein</fullName>
    </submittedName>
</protein>
<dbReference type="EMBL" id="CAIJDO010000191">
    <property type="protein sequence ID" value="CAD0007338.1"/>
    <property type="molecule type" value="Genomic_DNA"/>
</dbReference>
<name>A0A6V6Z6C2_9FLAO</name>
<dbReference type="AlphaFoldDB" id="A0A6V6Z6C2"/>
<feature type="transmembrane region" description="Helical" evidence="1">
    <location>
        <begin position="97"/>
        <end position="118"/>
    </location>
</feature>
<accession>A0A6V6Z6C2</accession>
<feature type="transmembrane region" description="Helical" evidence="1">
    <location>
        <begin position="71"/>
        <end position="91"/>
    </location>
</feature>
<feature type="transmembrane region" description="Helical" evidence="1">
    <location>
        <begin position="42"/>
        <end position="64"/>
    </location>
</feature>
<keyword evidence="1" id="KW-0812">Transmembrane</keyword>
<keyword evidence="1" id="KW-1133">Transmembrane helix</keyword>
<sequence length="126" mass="14442">MKFIKKPKNIFLLDGFGALLTTLLLFFVLRTFNDFFGLSKSILGYLAALALVFSIYSIFCYFLVSDNWKSFLKIICAANIFYCFLTIGILVFNYHNISIFGIAYFLGEIAVIVGIVFLEIKMIREK</sequence>
<dbReference type="RefSeq" id="WP_031457500.1">
    <property type="nucleotide sequence ID" value="NZ_CAIJDO010000191.1"/>
</dbReference>
<evidence type="ECO:0000313" key="2">
    <source>
        <dbReference type="EMBL" id="CAD0007338.1"/>
    </source>
</evidence>